<proteinExistence type="predicted"/>
<organism evidence="1 2">
    <name type="scientific">Anaeramoeba flamelloides</name>
    <dbReference type="NCBI Taxonomy" id="1746091"/>
    <lineage>
        <taxon>Eukaryota</taxon>
        <taxon>Metamonada</taxon>
        <taxon>Anaeramoebidae</taxon>
        <taxon>Anaeramoeba</taxon>
    </lineage>
</organism>
<accession>A0AAV7ZP35</accession>
<evidence type="ECO:0000313" key="2">
    <source>
        <dbReference type="Proteomes" id="UP001146793"/>
    </source>
</evidence>
<reference evidence="1" key="1">
    <citation type="submission" date="2022-08" db="EMBL/GenBank/DDBJ databases">
        <title>Novel sulphate-reducing endosymbionts in the free-living metamonad Anaeramoeba.</title>
        <authorList>
            <person name="Jerlstrom-Hultqvist J."/>
            <person name="Cepicka I."/>
            <person name="Gallot-Lavallee L."/>
            <person name="Salas-Leiva D."/>
            <person name="Curtis B.A."/>
            <person name="Zahonova K."/>
            <person name="Pipaliya S."/>
            <person name="Dacks J."/>
            <person name="Roger A.J."/>
        </authorList>
    </citation>
    <scope>NUCLEOTIDE SEQUENCE</scope>
    <source>
        <strain evidence="1">Busselton2</strain>
    </source>
</reference>
<dbReference type="AlphaFoldDB" id="A0AAV7ZP35"/>
<name>A0AAV7ZP35_9EUKA</name>
<gene>
    <name evidence="1" type="ORF">M0812_12587</name>
</gene>
<dbReference type="EMBL" id="JANTQA010000026">
    <property type="protein sequence ID" value="KAJ3442836.1"/>
    <property type="molecule type" value="Genomic_DNA"/>
</dbReference>
<comment type="caution">
    <text evidence="1">The sequence shown here is derived from an EMBL/GenBank/DDBJ whole genome shotgun (WGS) entry which is preliminary data.</text>
</comment>
<evidence type="ECO:0000313" key="1">
    <source>
        <dbReference type="EMBL" id="KAJ3442836.1"/>
    </source>
</evidence>
<protein>
    <submittedName>
        <fullName evidence="1">Uncharacterized protein</fullName>
    </submittedName>
</protein>
<dbReference type="Proteomes" id="UP001146793">
    <property type="component" value="Unassembled WGS sequence"/>
</dbReference>
<sequence>MLIYIVAMRNLSAQITHALMIFSECGEMITCPKYTPYCRNGRSVTSRLDCPCVLKCGKLEVRCWSEECRQCSDFYSFCLVDGVCYEYVSQSKEPDFCPEGECTEECEMENGKYKCWGSITADKVIDCIKPLFRKHPFEMEYTLSADEDSVTEIIENFDDIFSENTLIGSLKIPAGAFLQNEDSNLPNVKIQIKSLADSILEEYKEQKVQDTESNQRSLQKIHSVVLDLLKDVEASFEDVIKVILKIYKEGFPENEDNYCLAYYDEDNELWICIKSTPEEDSYNPLFYIITGEVDHFTPYAVIELTKDAEPTPDPDPDDTTSNATSLAFSLFCLFAFLFVKLF</sequence>